<evidence type="ECO:0000313" key="1">
    <source>
        <dbReference type="EMBL" id="QHT26906.1"/>
    </source>
</evidence>
<proteinExistence type="predicted"/>
<sequence length="103" mass="12137">MTYKSIEEYNTYLINNQININIIEFIKEINKIKYKIDISFIDEFIELVSKDECCIHHNMLQKYGISNLKGGSKDIKRILEQNEFIENEDFQLSKVAELRSQGG</sequence>
<dbReference type="AlphaFoldDB" id="A0A6C0ECL0"/>
<dbReference type="EMBL" id="MN739804">
    <property type="protein sequence ID" value="QHT26906.1"/>
    <property type="molecule type" value="Genomic_DNA"/>
</dbReference>
<protein>
    <submittedName>
        <fullName evidence="1">Uncharacterized protein</fullName>
    </submittedName>
</protein>
<accession>A0A6C0ECL0</accession>
<reference evidence="1" key="1">
    <citation type="journal article" date="2020" name="Nature">
        <title>Giant virus diversity and host interactions through global metagenomics.</title>
        <authorList>
            <person name="Schulz F."/>
            <person name="Roux S."/>
            <person name="Paez-Espino D."/>
            <person name="Jungbluth S."/>
            <person name="Walsh D.A."/>
            <person name="Denef V.J."/>
            <person name="McMahon K.D."/>
            <person name="Konstantinidis K.T."/>
            <person name="Eloe-Fadrosh E.A."/>
            <person name="Kyrpides N.C."/>
            <person name="Woyke T."/>
        </authorList>
    </citation>
    <scope>NUCLEOTIDE SEQUENCE</scope>
    <source>
        <strain evidence="1">GVMAG-M-3300023179-2</strain>
    </source>
</reference>
<organism evidence="1">
    <name type="scientific">viral metagenome</name>
    <dbReference type="NCBI Taxonomy" id="1070528"/>
    <lineage>
        <taxon>unclassified sequences</taxon>
        <taxon>metagenomes</taxon>
        <taxon>organismal metagenomes</taxon>
    </lineage>
</organism>
<name>A0A6C0ECL0_9ZZZZ</name>